<evidence type="ECO:0000313" key="1">
    <source>
        <dbReference type="EMBL" id="EZQ11151.1"/>
    </source>
</evidence>
<comment type="caution">
    <text evidence="1">The sequence shown here is derived from an EMBL/GenBank/DDBJ whole genome shotgun (WGS) entry which is preliminary data.</text>
</comment>
<accession>A0A031LTM5</accession>
<name>A0A031LTM5_9CREN</name>
<protein>
    <submittedName>
        <fullName evidence="1">Uncharacterized protein</fullName>
    </submittedName>
</protein>
<dbReference type="Proteomes" id="UP000024332">
    <property type="component" value="Unassembled WGS sequence"/>
</dbReference>
<evidence type="ECO:0000313" key="2">
    <source>
        <dbReference type="Proteomes" id="UP000024332"/>
    </source>
</evidence>
<proteinExistence type="predicted"/>
<sequence length="225" mass="26230">MNLMEEVFKIITSLPQDYLLDYFNNPENITMEIPFFKSIKQTNENTYLVKVGWLISVETKVVKIRLKNRITYMMEHRDFPRIIAKLDHKIEPLFGKSEQTTVEITFYYKGPFESLARSEAKKIYKRIREKFDIIAKKIAKPEMQQEEISYISGMKTINSGLIGRDNMEMLIDKVIVESVDNDVEIIFSDGENVVKMVFSKGDLVYSAGSINSLKDSIKYIIKKKQ</sequence>
<dbReference type="EMBL" id="JFZT01000017">
    <property type="protein sequence ID" value="EZQ11151.1"/>
    <property type="molecule type" value="Genomic_DNA"/>
</dbReference>
<dbReference type="STRING" id="1160895.CM19_02015"/>
<organism evidence="1 2">
    <name type="scientific">Candidatus Acidianus copahuensis</name>
    <dbReference type="NCBI Taxonomy" id="1160895"/>
    <lineage>
        <taxon>Archaea</taxon>
        <taxon>Thermoproteota</taxon>
        <taxon>Thermoprotei</taxon>
        <taxon>Sulfolobales</taxon>
        <taxon>Sulfolobaceae</taxon>
        <taxon>Acidianus</taxon>
    </lineage>
</organism>
<dbReference type="AlphaFoldDB" id="A0A031LTM5"/>
<gene>
    <name evidence="1" type="ORF">CM19_02015</name>
</gene>
<keyword evidence="2" id="KW-1185">Reference proteome</keyword>
<reference evidence="1 2" key="1">
    <citation type="submission" date="2014-03" db="EMBL/GenBank/DDBJ databases">
        <title>Draft genome sequence of the novel thermoacidophilic archaea Acidianus copahuensis ALE1 strain, isolated from Copahue volcanic area in Neuquen Argentina.</title>
        <authorList>
            <person name="Urbieta M.S."/>
            <person name="Rascovan N."/>
            <person name="Castro C."/>
            <person name="Revale S."/>
            <person name="Giaveno M.A."/>
            <person name="Vazquez M.P."/>
            <person name="Donati E.R."/>
        </authorList>
    </citation>
    <scope>NUCLEOTIDE SEQUENCE [LARGE SCALE GENOMIC DNA]</scope>
    <source>
        <strain evidence="1 2">ALE1</strain>
    </source>
</reference>